<dbReference type="InterPro" id="IPR002078">
    <property type="entry name" value="Sigma_54_int"/>
</dbReference>
<dbReference type="Gene3D" id="3.40.50.510">
    <property type="entry name" value="Phosphotransferase system, mannose-type IIA component"/>
    <property type="match status" value="1"/>
</dbReference>
<keyword evidence="10" id="KW-1185">Reference proteome</keyword>
<dbReference type="InterPro" id="IPR025943">
    <property type="entry name" value="Sigma_54_int_dom_ATP-bd_2"/>
</dbReference>
<dbReference type="SMART" id="SM00382">
    <property type="entry name" value="AAA"/>
    <property type="match status" value="1"/>
</dbReference>
<dbReference type="EMBL" id="FQUR01000006">
    <property type="protein sequence ID" value="SHE34907.1"/>
    <property type="molecule type" value="Genomic_DNA"/>
</dbReference>
<feature type="domain" description="PRD" evidence="8">
    <location>
        <begin position="796"/>
        <end position="901"/>
    </location>
</feature>
<evidence type="ECO:0000256" key="4">
    <source>
        <dbReference type="ARBA" id="ARBA00022840"/>
    </source>
</evidence>
<evidence type="ECO:0000256" key="2">
    <source>
        <dbReference type="ARBA" id="ARBA00022741"/>
    </source>
</evidence>
<protein>
    <submittedName>
        <fullName evidence="9">Sigma 54 modulation protein</fullName>
    </submittedName>
</protein>
<dbReference type="InterPro" id="IPR033887">
    <property type="entry name" value="PTS_IIA_man"/>
</dbReference>
<evidence type="ECO:0000313" key="9">
    <source>
        <dbReference type="EMBL" id="SHE34907.1"/>
    </source>
</evidence>
<dbReference type="GO" id="GO:0009401">
    <property type="term" value="P:phosphoenolpyruvate-dependent sugar phosphotransferase system"/>
    <property type="evidence" value="ECO:0007669"/>
    <property type="project" value="InterPro"/>
</dbReference>
<dbReference type="PROSITE" id="PS00676">
    <property type="entry name" value="SIGMA54_INTERACT_2"/>
    <property type="match status" value="1"/>
</dbReference>
<feature type="domain" description="PRD" evidence="8">
    <location>
        <begin position="443"/>
        <end position="548"/>
    </location>
</feature>
<dbReference type="PROSITE" id="PS51096">
    <property type="entry name" value="PTS_EIIA_TYPE_4"/>
    <property type="match status" value="1"/>
</dbReference>
<sequence length="901" mass="102462">MKRIDKVYTCLKELCNKQLAERGEVVGVSAMEIAHALNIQRTNASSDLNTLFREGKVIKVEGKPVLYKIKELDMVSDESDMVVKDVFDSIIGANLSLKNAVQQAKAAIIYPPNGLHTLLLGETGTGKSMFAEVMYSFAKEIGRIKRNAPFVTFNCADYANNPQLLMSQLFGVKKGAYTGADKDRMGLVEKADGGILFLDEVHRLPPEGQEMLFYLIDKGLYRRLGESETQHKANVLIICATTENIESTLLRTFIRRIPMVIKLPALADRTYEERFELIKSFFREEAAIINTDIMITSNALKALLLYECPNNIGQLKSDIKLSIAKAYLGYMMKRDKGVCVHTEDLPEYVRRGLFRYKESKDEIDKFITGDIIKFSSDNATPVIQQNNQIFNFYEALEEKRKALEQKGLNESDIKLIMSIDIETYLKKYLLNLDKNNLEELYKVVDKKIVNIVDDFLNYASKRLNRQFSDKTLYGLSMHVASSVERILSGKDIVNHQLENIKKVYEKEFEVANVLRERVQKEFNIKVPDDEVGFVTMFLCLEEETKEKDERVGIIVAMHGEAAATSIAEVSNRLLGENYVIGYNMPLDQKPEVALNNLTNIVKRVDKGRGVLLLVDMGSLVLFGDMIYEKTGIPVKTIEMVSTPMVLEAARKAILNASLEEVYDAVVNFSPYVGKIYKDSVKFEDSLKKNVIITACITGEGTAVKLKSILEKNLDLKEKDIRVIPIEIENKREFRRKLLNIKEEKNILAVVSAINPEDDSILYISTSDVFDNDKLSVLKNKIEALSQIEVIDNMKEVIRENIKIDSEKYISSFKRFYAALIREGVNLNEDITIGLILHLACVIERILQGKQLIHIKDTQEYIKNYPKEFDIIKKVIRIIEQGCSVKISDEECVNMMKIIYSL</sequence>
<dbReference type="PANTHER" id="PTHR32071:SF38">
    <property type="entry name" value="PSP OPERON TRANSCRIPTIONAL ACTIVATOR"/>
    <property type="match status" value="1"/>
</dbReference>
<dbReference type="SUPFAM" id="SSF53062">
    <property type="entry name" value="PTS system fructose IIA component-like"/>
    <property type="match status" value="1"/>
</dbReference>
<keyword evidence="5" id="KW-0238">DNA-binding</keyword>
<feature type="domain" description="PTS EIIA type-4" evidence="7">
    <location>
        <begin position="550"/>
        <end position="680"/>
    </location>
</feature>
<dbReference type="GO" id="GO:0016301">
    <property type="term" value="F:kinase activity"/>
    <property type="evidence" value="ECO:0007669"/>
    <property type="project" value="UniProtKB-KW"/>
</dbReference>
<dbReference type="CDD" id="cd00009">
    <property type="entry name" value="AAA"/>
    <property type="match status" value="1"/>
</dbReference>
<evidence type="ECO:0000259" key="6">
    <source>
        <dbReference type="PROSITE" id="PS50045"/>
    </source>
</evidence>
<dbReference type="InterPro" id="IPR036390">
    <property type="entry name" value="WH_DNA-bd_sf"/>
</dbReference>
<evidence type="ECO:0000313" key="10">
    <source>
        <dbReference type="Proteomes" id="UP000184127"/>
    </source>
</evidence>
<dbReference type="PROSITE" id="PS51372">
    <property type="entry name" value="PRD_2"/>
    <property type="match status" value="2"/>
</dbReference>
<dbReference type="InterPro" id="IPR003593">
    <property type="entry name" value="AAA+_ATPase"/>
</dbReference>
<dbReference type="GO" id="GO:0016020">
    <property type="term" value="C:membrane"/>
    <property type="evidence" value="ECO:0007669"/>
    <property type="project" value="InterPro"/>
</dbReference>
<dbReference type="GO" id="GO:0003677">
    <property type="term" value="F:DNA binding"/>
    <property type="evidence" value="ECO:0007669"/>
    <property type="project" value="UniProtKB-KW"/>
</dbReference>
<evidence type="ECO:0000256" key="1">
    <source>
        <dbReference type="ARBA" id="ARBA00022679"/>
    </source>
</evidence>
<dbReference type="CDD" id="cd00006">
    <property type="entry name" value="PTS_IIA_man"/>
    <property type="match status" value="1"/>
</dbReference>
<dbReference type="GO" id="GO:0006355">
    <property type="term" value="P:regulation of DNA-templated transcription"/>
    <property type="evidence" value="ECO:0007669"/>
    <property type="project" value="InterPro"/>
</dbReference>
<dbReference type="Pfam" id="PF00158">
    <property type="entry name" value="Sigma54_activat"/>
    <property type="match status" value="1"/>
</dbReference>
<accession>A0A1M4SSD3</accession>
<name>A0A1M4SSD3_9THEO</name>
<dbReference type="SUPFAM" id="SSF52540">
    <property type="entry name" value="P-loop containing nucleoside triphosphate hydrolases"/>
    <property type="match status" value="1"/>
</dbReference>
<dbReference type="InterPro" id="IPR036634">
    <property type="entry name" value="PRD_sf"/>
</dbReference>
<dbReference type="Proteomes" id="UP000184127">
    <property type="component" value="Unassembled WGS sequence"/>
</dbReference>
<evidence type="ECO:0000256" key="3">
    <source>
        <dbReference type="ARBA" id="ARBA00022777"/>
    </source>
</evidence>
<feature type="domain" description="Sigma-54 factor interaction" evidence="6">
    <location>
        <begin position="90"/>
        <end position="324"/>
    </location>
</feature>
<reference evidence="10" key="1">
    <citation type="submission" date="2016-11" db="EMBL/GenBank/DDBJ databases">
        <authorList>
            <person name="Varghese N."/>
            <person name="Submissions S."/>
        </authorList>
    </citation>
    <scope>NUCLEOTIDE SEQUENCE [LARGE SCALE GENOMIC DNA]</scope>
    <source>
        <strain evidence="10">DSM 18761</strain>
    </source>
</reference>
<dbReference type="GO" id="GO:0005524">
    <property type="term" value="F:ATP binding"/>
    <property type="evidence" value="ECO:0007669"/>
    <property type="project" value="UniProtKB-KW"/>
</dbReference>
<dbReference type="InterPro" id="IPR004701">
    <property type="entry name" value="PTS_EIIA_man-typ"/>
</dbReference>
<dbReference type="InterPro" id="IPR036662">
    <property type="entry name" value="PTS_EIIA_man-typ_sf"/>
</dbReference>
<keyword evidence="2" id="KW-0547">Nucleotide-binding</keyword>
<keyword evidence="3" id="KW-0418">Kinase</keyword>
<dbReference type="PANTHER" id="PTHR32071">
    <property type="entry name" value="TRANSCRIPTIONAL REGULATORY PROTEIN"/>
    <property type="match status" value="1"/>
</dbReference>
<evidence type="ECO:0000256" key="5">
    <source>
        <dbReference type="ARBA" id="ARBA00023125"/>
    </source>
</evidence>
<dbReference type="Gene3D" id="1.10.1790.10">
    <property type="entry name" value="PRD domain"/>
    <property type="match status" value="2"/>
</dbReference>
<dbReference type="Gene3D" id="3.40.50.300">
    <property type="entry name" value="P-loop containing nucleotide triphosphate hydrolases"/>
    <property type="match status" value="1"/>
</dbReference>
<dbReference type="PROSITE" id="PS50045">
    <property type="entry name" value="SIGMA54_INTERACT_4"/>
    <property type="match status" value="1"/>
</dbReference>
<dbReference type="Pfam" id="PF03610">
    <property type="entry name" value="EIIA-man"/>
    <property type="match status" value="1"/>
</dbReference>
<dbReference type="InterPro" id="IPR027417">
    <property type="entry name" value="P-loop_NTPase"/>
</dbReference>
<organism evidence="9 10">
    <name type="scientific">Thermoanaerobacter uzonensis DSM 18761</name>
    <dbReference type="NCBI Taxonomy" id="1123369"/>
    <lineage>
        <taxon>Bacteria</taxon>
        <taxon>Bacillati</taxon>
        <taxon>Bacillota</taxon>
        <taxon>Clostridia</taxon>
        <taxon>Thermoanaerobacterales</taxon>
        <taxon>Thermoanaerobacteraceae</taxon>
        <taxon>Thermoanaerobacter</taxon>
    </lineage>
</organism>
<dbReference type="InterPro" id="IPR011608">
    <property type="entry name" value="PRD"/>
</dbReference>
<dbReference type="AlphaFoldDB" id="A0A1M4SSD3"/>
<evidence type="ECO:0000259" key="7">
    <source>
        <dbReference type="PROSITE" id="PS51096"/>
    </source>
</evidence>
<dbReference type="RefSeq" id="WP_072966736.1">
    <property type="nucleotide sequence ID" value="NZ_FQUR01000006.1"/>
</dbReference>
<dbReference type="Pfam" id="PF00874">
    <property type="entry name" value="PRD"/>
    <property type="match status" value="2"/>
</dbReference>
<dbReference type="SUPFAM" id="SSF63520">
    <property type="entry name" value="PTS-regulatory domain, PRD"/>
    <property type="match status" value="2"/>
</dbReference>
<evidence type="ECO:0000259" key="8">
    <source>
        <dbReference type="PROSITE" id="PS51372"/>
    </source>
</evidence>
<keyword evidence="4" id="KW-0067">ATP-binding</keyword>
<keyword evidence="1" id="KW-0808">Transferase</keyword>
<proteinExistence type="predicted"/>
<dbReference type="SUPFAM" id="SSF46785">
    <property type="entry name" value="Winged helix' DNA-binding domain"/>
    <property type="match status" value="1"/>
</dbReference>
<gene>
    <name evidence="9" type="ORF">SAMN02745195_00241</name>
</gene>